<dbReference type="EMBL" id="BAAAUT010000007">
    <property type="protein sequence ID" value="GAA3123018.1"/>
    <property type="molecule type" value="Genomic_DNA"/>
</dbReference>
<evidence type="ECO:0000259" key="2">
    <source>
        <dbReference type="Pfam" id="PF07883"/>
    </source>
</evidence>
<dbReference type="InterPro" id="IPR011051">
    <property type="entry name" value="RmlC_Cupin_sf"/>
</dbReference>
<dbReference type="RefSeq" id="WP_344856777.1">
    <property type="nucleotide sequence ID" value="NZ_BAAAUT010000007.1"/>
</dbReference>
<reference evidence="4" key="1">
    <citation type="journal article" date="2019" name="Int. J. Syst. Evol. Microbiol.">
        <title>The Global Catalogue of Microorganisms (GCM) 10K type strain sequencing project: providing services to taxonomists for standard genome sequencing and annotation.</title>
        <authorList>
            <consortium name="The Broad Institute Genomics Platform"/>
            <consortium name="The Broad Institute Genome Sequencing Center for Infectious Disease"/>
            <person name="Wu L."/>
            <person name="Ma J."/>
        </authorList>
    </citation>
    <scope>NUCLEOTIDE SEQUENCE [LARGE SCALE GENOMIC DNA]</scope>
    <source>
        <strain evidence="4">JCM 9373</strain>
    </source>
</reference>
<protein>
    <recommendedName>
        <fullName evidence="2">Cupin type-2 domain-containing protein</fullName>
    </recommendedName>
</protein>
<evidence type="ECO:0000313" key="3">
    <source>
        <dbReference type="EMBL" id="GAA3123018.1"/>
    </source>
</evidence>
<dbReference type="Gene3D" id="2.60.120.10">
    <property type="entry name" value="Jelly Rolls"/>
    <property type="match status" value="1"/>
</dbReference>
<accession>A0ABP6MTB0</accession>
<feature type="domain" description="Cupin type-2" evidence="2">
    <location>
        <begin position="36"/>
        <end position="93"/>
    </location>
</feature>
<keyword evidence="4" id="KW-1185">Reference proteome</keyword>
<evidence type="ECO:0000256" key="1">
    <source>
        <dbReference type="SAM" id="MobiDB-lite"/>
    </source>
</evidence>
<proteinExistence type="predicted"/>
<dbReference type="Proteomes" id="UP001500320">
    <property type="component" value="Unassembled WGS sequence"/>
</dbReference>
<feature type="region of interest" description="Disordered" evidence="1">
    <location>
        <begin position="112"/>
        <end position="138"/>
    </location>
</feature>
<dbReference type="InterPro" id="IPR013096">
    <property type="entry name" value="Cupin_2"/>
</dbReference>
<evidence type="ECO:0000313" key="4">
    <source>
        <dbReference type="Proteomes" id="UP001500320"/>
    </source>
</evidence>
<comment type="caution">
    <text evidence="3">The sequence shown here is derived from an EMBL/GenBank/DDBJ whole genome shotgun (WGS) entry which is preliminary data.</text>
</comment>
<dbReference type="Pfam" id="PF07883">
    <property type="entry name" value="Cupin_2"/>
    <property type="match status" value="1"/>
</dbReference>
<name>A0ABP6MTB0_9ACTN</name>
<dbReference type="InterPro" id="IPR014710">
    <property type="entry name" value="RmlC-like_jellyroll"/>
</dbReference>
<sequence>MPVIRAAEARRTTTPNAAMTTFASPTLGGAGQVLWRVDMEPGRQGPPHAFETEQIWTLLEGGATVDLDGEKIDLAAGDTVVMPADAPRQVSADARTGFTAVVTALPGGRAYNPDGVTADGACGLAPRDDERVPPPWTE</sequence>
<dbReference type="SUPFAM" id="SSF51182">
    <property type="entry name" value="RmlC-like cupins"/>
    <property type="match status" value="1"/>
</dbReference>
<gene>
    <name evidence="3" type="ORF">GCM10010466_12420</name>
</gene>
<organism evidence="3 4">
    <name type="scientific">Planomonospora alba</name>
    <dbReference type="NCBI Taxonomy" id="161354"/>
    <lineage>
        <taxon>Bacteria</taxon>
        <taxon>Bacillati</taxon>
        <taxon>Actinomycetota</taxon>
        <taxon>Actinomycetes</taxon>
        <taxon>Streptosporangiales</taxon>
        <taxon>Streptosporangiaceae</taxon>
        <taxon>Planomonospora</taxon>
    </lineage>
</organism>